<evidence type="ECO:0000256" key="1">
    <source>
        <dbReference type="SAM" id="MobiDB-lite"/>
    </source>
</evidence>
<feature type="compositionally biased region" description="Basic and acidic residues" evidence="1">
    <location>
        <begin position="135"/>
        <end position="146"/>
    </location>
</feature>
<dbReference type="Proteomes" id="UP001159363">
    <property type="component" value="Chromosome 8"/>
</dbReference>
<reference evidence="2 3" key="1">
    <citation type="submission" date="2023-02" db="EMBL/GenBank/DDBJ databases">
        <title>LHISI_Scaffold_Assembly.</title>
        <authorList>
            <person name="Stuart O.P."/>
            <person name="Cleave R."/>
            <person name="Magrath M.J.L."/>
            <person name="Mikheyev A.S."/>
        </authorList>
    </citation>
    <scope>NUCLEOTIDE SEQUENCE [LARGE SCALE GENOMIC DNA]</scope>
    <source>
        <strain evidence="2">Daus_M_001</strain>
        <tissue evidence="2">Leg muscle</tissue>
    </source>
</reference>
<evidence type="ECO:0000313" key="3">
    <source>
        <dbReference type="Proteomes" id="UP001159363"/>
    </source>
</evidence>
<keyword evidence="3" id="KW-1185">Reference proteome</keyword>
<organism evidence="2 3">
    <name type="scientific">Dryococelus australis</name>
    <dbReference type="NCBI Taxonomy" id="614101"/>
    <lineage>
        <taxon>Eukaryota</taxon>
        <taxon>Metazoa</taxon>
        <taxon>Ecdysozoa</taxon>
        <taxon>Arthropoda</taxon>
        <taxon>Hexapoda</taxon>
        <taxon>Insecta</taxon>
        <taxon>Pterygota</taxon>
        <taxon>Neoptera</taxon>
        <taxon>Polyneoptera</taxon>
        <taxon>Phasmatodea</taxon>
        <taxon>Verophasmatodea</taxon>
        <taxon>Anareolatae</taxon>
        <taxon>Phasmatidae</taxon>
        <taxon>Eurycanthinae</taxon>
        <taxon>Dryococelus</taxon>
    </lineage>
</organism>
<feature type="region of interest" description="Disordered" evidence="1">
    <location>
        <begin position="135"/>
        <end position="193"/>
    </location>
</feature>
<comment type="caution">
    <text evidence="2">The sequence shown here is derived from an EMBL/GenBank/DDBJ whole genome shotgun (WGS) entry which is preliminary data.</text>
</comment>
<protein>
    <submittedName>
        <fullName evidence="2">Uncharacterized protein</fullName>
    </submittedName>
</protein>
<gene>
    <name evidence="2" type="ORF">PR048_023040</name>
</gene>
<dbReference type="EMBL" id="JARBHB010000009">
    <property type="protein sequence ID" value="KAJ8875147.1"/>
    <property type="molecule type" value="Genomic_DNA"/>
</dbReference>
<sequence length="375" mass="43553">MSSTQLRPQGIYFVCRHSNIGNLRPRNALGVSCKTSDMTVNANWERRNIRGFIKAPVTLSNWERRNIRGFLKSPVTLSNWERRNIRGFLKSPVTLSNWERRNIRGFLKSPVTLSNWERRNIRGFLKSPVTLWRRNERTGETEDPRENPPTNGIVRARFPTCEDPVTRPGIEPGSPLEVGERADRSRPPRPLTVRNEPDIFRQYLDDFATVHYMYSGYYTIPAAVLASCTSFYKPWCTSRYTSRYLIRHGRFIPSLGKGVFTRSTRHAKNIDPVEPVLYRAMFFWDFGGRCYWTRRSVNLRHLSSKCCDDVCLIAGDELWTTSETTLQNVKTTRTRTIRTRSHGCIPTVCTRKYQLNGDFKQPCSSFVPCRTFLHP</sequence>
<proteinExistence type="predicted"/>
<accession>A0ABQ9GSX6</accession>
<name>A0ABQ9GSX6_9NEOP</name>
<evidence type="ECO:0000313" key="2">
    <source>
        <dbReference type="EMBL" id="KAJ8875147.1"/>
    </source>
</evidence>